<reference evidence="2" key="1">
    <citation type="journal article" date="2020" name="mSystems">
        <title>Genome- and Community-Level Interaction Insights into Carbon Utilization and Element Cycling Functions of Hydrothermarchaeota in Hydrothermal Sediment.</title>
        <authorList>
            <person name="Zhou Z."/>
            <person name="Liu Y."/>
            <person name="Xu W."/>
            <person name="Pan J."/>
            <person name="Luo Z.H."/>
            <person name="Li M."/>
        </authorList>
    </citation>
    <scope>NUCLEOTIDE SEQUENCE [LARGE SCALE GENOMIC DNA]</scope>
    <source>
        <strain evidence="2">HyVt-527</strain>
    </source>
</reference>
<proteinExistence type="predicted"/>
<protein>
    <submittedName>
        <fullName evidence="2">Tat pathway signal protein</fullName>
    </submittedName>
</protein>
<feature type="non-terminal residue" evidence="2">
    <location>
        <position position="409"/>
    </location>
</feature>
<dbReference type="PROSITE" id="PS51257">
    <property type="entry name" value="PROKAR_LIPOPROTEIN"/>
    <property type="match status" value="1"/>
</dbReference>
<dbReference type="EMBL" id="DROD01000558">
    <property type="protein sequence ID" value="HHJ53265.1"/>
    <property type="molecule type" value="Genomic_DNA"/>
</dbReference>
<gene>
    <name evidence="2" type="ORF">ENJ89_08745</name>
</gene>
<name>A0A7V5UFE6_CALAY</name>
<dbReference type="Pfam" id="PF10091">
    <property type="entry name" value="Glycoamylase"/>
    <property type="match status" value="1"/>
</dbReference>
<comment type="caution">
    <text evidence="2">The sequence shown here is derived from an EMBL/GenBank/DDBJ whole genome shotgun (WGS) entry which is preliminary data.</text>
</comment>
<sequence length="409" mass="46851">MKRWFILTGMIIFIISCYSGKIKYPATGAVRYRLSEEQNRFLDTLQYRTFLYFWNECNPANGLIRDRSSKKSPASIAATGFGIVAWAIGAEHGWITRESAAERTLTLFRFLMRSEQNPSPSATGYQGFYYHFLNMTTGARMWKSELSTIDTAWLLAGVRFAVHYYSQNNPVENEIRTLGDSLTFRVKWDFMTLPDTGHYAGTISLGWFPEKGLHEIGWVGYNEALYLYILAAGSGYQNAAKAYRRWLSTYQWFTPYPGLAHVGFPPLFGHQYTHMFIDMRGLMDEYMQKKGIDYFENSRRATLAQRRYAQENPMGWTGYDSLTWGWTACDGPGPSYNHNGKKFNWYTARGMIGSRYIQYDDGTIAPTAAGGSIIFSPQTVIPTLMSMMKRFGEKGLWGRYGFVDAFNLT</sequence>
<evidence type="ECO:0000259" key="1">
    <source>
        <dbReference type="Pfam" id="PF10091"/>
    </source>
</evidence>
<organism evidence="2">
    <name type="scientific">Caldithrix abyssi</name>
    <dbReference type="NCBI Taxonomy" id="187145"/>
    <lineage>
        <taxon>Bacteria</taxon>
        <taxon>Pseudomonadati</taxon>
        <taxon>Calditrichota</taxon>
        <taxon>Calditrichia</taxon>
        <taxon>Calditrichales</taxon>
        <taxon>Calditrichaceae</taxon>
        <taxon>Caldithrix</taxon>
    </lineage>
</organism>
<evidence type="ECO:0000313" key="2">
    <source>
        <dbReference type="EMBL" id="HHJ53265.1"/>
    </source>
</evidence>
<dbReference type="InterPro" id="IPR019282">
    <property type="entry name" value="Glycoamylase-like_cons_dom"/>
</dbReference>
<feature type="domain" description="Glycoamylase-like" evidence="1">
    <location>
        <begin position="217"/>
        <end position="409"/>
    </location>
</feature>
<dbReference type="Gene3D" id="1.50.10.140">
    <property type="match status" value="1"/>
</dbReference>
<dbReference type="AlphaFoldDB" id="A0A7V5UFE6"/>
<dbReference type="Proteomes" id="UP000886124">
    <property type="component" value="Unassembled WGS sequence"/>
</dbReference>
<accession>A0A7V5UFE6</accession>